<protein>
    <submittedName>
        <fullName evidence="2">Uncharacterized protein</fullName>
    </submittedName>
</protein>
<sequence>MVYAFEHGGFSRAMLAELLFKLTGWKWRTGFDVLNSERLTSDRKIRIDAAVLQEETVSDSLAKWHGNGVLENVMGRANGVQKNPKALEKGIELARKLHEMRVAATEDARQVRRGRSEEESGTPKAPPLLQRACSDTTKQHMYTASTSCSSENGHLNTGKVRKVQSYAVEL</sequence>
<gene>
    <name evidence="2" type="ORF">EVOR1521_LOCUS25764</name>
</gene>
<dbReference type="AlphaFoldDB" id="A0AA36NDD6"/>
<keyword evidence="3" id="KW-1185">Reference proteome</keyword>
<name>A0AA36NDD6_9DINO</name>
<dbReference type="EMBL" id="CAUJNA010003476">
    <property type="protein sequence ID" value="CAJ1402997.1"/>
    <property type="molecule type" value="Genomic_DNA"/>
</dbReference>
<reference evidence="2" key="1">
    <citation type="submission" date="2023-08" db="EMBL/GenBank/DDBJ databases">
        <authorList>
            <person name="Chen Y."/>
            <person name="Shah S."/>
            <person name="Dougan E. K."/>
            <person name="Thang M."/>
            <person name="Chan C."/>
        </authorList>
    </citation>
    <scope>NUCLEOTIDE SEQUENCE</scope>
</reference>
<proteinExistence type="predicted"/>
<feature type="region of interest" description="Disordered" evidence="1">
    <location>
        <begin position="104"/>
        <end position="129"/>
    </location>
</feature>
<feature type="compositionally biased region" description="Basic and acidic residues" evidence="1">
    <location>
        <begin position="104"/>
        <end position="118"/>
    </location>
</feature>
<organism evidence="2 3">
    <name type="scientific">Effrenium voratum</name>
    <dbReference type="NCBI Taxonomy" id="2562239"/>
    <lineage>
        <taxon>Eukaryota</taxon>
        <taxon>Sar</taxon>
        <taxon>Alveolata</taxon>
        <taxon>Dinophyceae</taxon>
        <taxon>Suessiales</taxon>
        <taxon>Symbiodiniaceae</taxon>
        <taxon>Effrenium</taxon>
    </lineage>
</organism>
<evidence type="ECO:0000256" key="1">
    <source>
        <dbReference type="SAM" id="MobiDB-lite"/>
    </source>
</evidence>
<accession>A0AA36NDD6</accession>
<evidence type="ECO:0000313" key="3">
    <source>
        <dbReference type="Proteomes" id="UP001178507"/>
    </source>
</evidence>
<dbReference type="Proteomes" id="UP001178507">
    <property type="component" value="Unassembled WGS sequence"/>
</dbReference>
<evidence type="ECO:0000313" key="2">
    <source>
        <dbReference type="EMBL" id="CAJ1402997.1"/>
    </source>
</evidence>
<comment type="caution">
    <text evidence="2">The sequence shown here is derived from an EMBL/GenBank/DDBJ whole genome shotgun (WGS) entry which is preliminary data.</text>
</comment>